<keyword evidence="1" id="KW-0472">Membrane</keyword>
<feature type="transmembrane region" description="Helical" evidence="1">
    <location>
        <begin position="239"/>
        <end position="258"/>
    </location>
</feature>
<evidence type="ECO:0000313" key="3">
    <source>
        <dbReference type="Proteomes" id="UP000004947"/>
    </source>
</evidence>
<dbReference type="OrthoDB" id="6638317at2"/>
<accession>A6DR87</accession>
<gene>
    <name evidence="2" type="ORF">LNTAR_01467</name>
</gene>
<reference evidence="2 3" key="1">
    <citation type="journal article" date="2010" name="J. Bacteriol.">
        <title>Genome sequence of Lentisphaera araneosa HTCC2155T, the type species of the order Lentisphaerales in the phylum Lentisphaerae.</title>
        <authorList>
            <person name="Thrash J.C."/>
            <person name="Cho J.C."/>
            <person name="Vergin K.L."/>
            <person name="Morris R.M."/>
            <person name="Giovannoni S.J."/>
        </authorList>
    </citation>
    <scope>NUCLEOTIDE SEQUENCE [LARGE SCALE GENOMIC DNA]</scope>
    <source>
        <strain evidence="2 3">HTCC2155</strain>
    </source>
</reference>
<dbReference type="eggNOG" id="COG3064">
    <property type="taxonomic scope" value="Bacteria"/>
</dbReference>
<name>A6DR87_9BACT</name>
<dbReference type="AlphaFoldDB" id="A6DR87"/>
<proteinExistence type="predicted"/>
<dbReference type="RefSeq" id="WP_007280359.1">
    <property type="nucleotide sequence ID" value="NZ_ABCK01000023.1"/>
</dbReference>
<comment type="caution">
    <text evidence="2">The sequence shown here is derived from an EMBL/GenBank/DDBJ whole genome shotgun (WGS) entry which is preliminary data.</text>
</comment>
<protein>
    <recommendedName>
        <fullName evidence="4">DUF4350 domain-containing protein</fullName>
    </recommendedName>
</protein>
<keyword evidence="1" id="KW-1133">Transmembrane helix</keyword>
<feature type="transmembrane region" description="Helical" evidence="1">
    <location>
        <begin position="7"/>
        <end position="24"/>
    </location>
</feature>
<evidence type="ECO:0000313" key="2">
    <source>
        <dbReference type="EMBL" id="EDM25834.1"/>
    </source>
</evidence>
<keyword evidence="1" id="KW-0812">Transmembrane</keyword>
<dbReference type="Proteomes" id="UP000004947">
    <property type="component" value="Unassembled WGS sequence"/>
</dbReference>
<dbReference type="EMBL" id="ABCK01000023">
    <property type="protein sequence ID" value="EDM25834.1"/>
    <property type="molecule type" value="Genomic_DNA"/>
</dbReference>
<evidence type="ECO:0008006" key="4">
    <source>
        <dbReference type="Google" id="ProtNLM"/>
    </source>
</evidence>
<keyword evidence="3" id="KW-1185">Reference proteome</keyword>
<evidence type="ECO:0000256" key="1">
    <source>
        <dbReference type="SAM" id="Phobius"/>
    </source>
</evidence>
<sequence>MSKLFKVFLVLLIALIMYIIYWFISNTEEVEKREYVGFQGDAKAKPYLALQRLSESLMNSTNAEANLTSWGKFAKDEVVFVPLEYIPTDISLFGDLEDWLENGGVLISGSARSRNDFEVELSPMHQRLFSISEVDGGDKKVLNGKVGEYDLHMPNALSLELDAYTEEYRTDKGVLLYGVKKFGKGKIYLFNSLRAFDNNNLRQKDNAKLLFDLIDRDKAMVLATRPEYMGVWSWIKTRARITLILLISCVVVWLLMVSKRFGPLNLDKSANSRKIMEHIQVSGEYQWRAKQGHLLVEELRFNIQEQLKMRHPQSNRLSPTEQTQYLGDLSQLPSNEVFLSMTETYKTPDQFYKIVMILKKIKDSL</sequence>
<organism evidence="2 3">
    <name type="scientific">Lentisphaera araneosa HTCC2155</name>
    <dbReference type="NCBI Taxonomy" id="313628"/>
    <lineage>
        <taxon>Bacteria</taxon>
        <taxon>Pseudomonadati</taxon>
        <taxon>Lentisphaerota</taxon>
        <taxon>Lentisphaeria</taxon>
        <taxon>Lentisphaerales</taxon>
        <taxon>Lentisphaeraceae</taxon>
        <taxon>Lentisphaera</taxon>
    </lineage>
</organism>
<dbReference type="STRING" id="313628.LNTAR_01467"/>